<evidence type="ECO:0000256" key="2">
    <source>
        <dbReference type="ARBA" id="ARBA00007362"/>
    </source>
</evidence>
<feature type="domain" description="EamA" evidence="4">
    <location>
        <begin position="5"/>
        <end position="141"/>
    </location>
</feature>
<evidence type="ECO:0000259" key="4">
    <source>
        <dbReference type="Pfam" id="PF00892"/>
    </source>
</evidence>
<feature type="transmembrane region" description="Helical" evidence="3">
    <location>
        <begin position="127"/>
        <end position="145"/>
    </location>
</feature>
<keyword evidence="3" id="KW-0472">Membrane</keyword>
<dbReference type="InterPro" id="IPR037185">
    <property type="entry name" value="EmrE-like"/>
</dbReference>
<comment type="similarity">
    <text evidence="2">Belongs to the EamA transporter family.</text>
</comment>
<evidence type="ECO:0000313" key="6">
    <source>
        <dbReference type="Proteomes" id="UP000070355"/>
    </source>
</evidence>
<feature type="transmembrane region" description="Helical" evidence="3">
    <location>
        <begin position="68"/>
        <end position="93"/>
    </location>
</feature>
<comment type="caution">
    <text evidence="5">The sequence shown here is derived from an EMBL/GenBank/DDBJ whole genome shotgun (WGS) entry which is preliminary data.</text>
</comment>
<keyword evidence="3" id="KW-0812">Transmembrane</keyword>
<dbReference type="Proteomes" id="UP000070355">
    <property type="component" value="Unassembled WGS sequence"/>
</dbReference>
<feature type="transmembrane region" description="Helical" evidence="3">
    <location>
        <begin position="151"/>
        <end position="175"/>
    </location>
</feature>
<dbReference type="OrthoDB" id="5604143at2"/>
<dbReference type="RefSeq" id="WP_060913460.1">
    <property type="nucleotide sequence ID" value="NZ_JAWFGB010000042.1"/>
</dbReference>
<dbReference type="AlphaFoldDB" id="A0A134A6Z8"/>
<gene>
    <name evidence="5" type="ORF">HMPREF3186_00145</name>
</gene>
<dbReference type="PANTHER" id="PTHR22911:SF137">
    <property type="entry name" value="SOLUTE CARRIER FAMILY 35 MEMBER G2-RELATED"/>
    <property type="match status" value="1"/>
</dbReference>
<dbReference type="PANTHER" id="PTHR22911">
    <property type="entry name" value="ACYL-MALONYL CONDENSING ENZYME-RELATED"/>
    <property type="match status" value="1"/>
</dbReference>
<dbReference type="Pfam" id="PF00892">
    <property type="entry name" value="EamA"/>
    <property type="match status" value="2"/>
</dbReference>
<dbReference type="InterPro" id="IPR000620">
    <property type="entry name" value="EamA_dom"/>
</dbReference>
<reference evidence="6" key="1">
    <citation type="submission" date="2016-01" db="EMBL/GenBank/DDBJ databases">
        <authorList>
            <person name="Mitreva M."/>
            <person name="Pepin K.H."/>
            <person name="Mihindukulasuriya K.A."/>
            <person name="Fulton R."/>
            <person name="Fronick C."/>
            <person name="O'Laughlin M."/>
            <person name="Miner T."/>
            <person name="Herter B."/>
            <person name="Rosa B.A."/>
            <person name="Cordes M."/>
            <person name="Tomlinson C."/>
            <person name="Wollam A."/>
            <person name="Palsikar V.B."/>
            <person name="Mardis E.R."/>
            <person name="Wilson R.K."/>
        </authorList>
    </citation>
    <scope>NUCLEOTIDE SEQUENCE [LARGE SCALE GENOMIC DNA]</scope>
    <source>
        <strain evidence="6">DNF01167</strain>
    </source>
</reference>
<dbReference type="EMBL" id="LSDC01000012">
    <property type="protein sequence ID" value="KXB63484.1"/>
    <property type="molecule type" value="Genomic_DNA"/>
</dbReference>
<evidence type="ECO:0000256" key="1">
    <source>
        <dbReference type="ARBA" id="ARBA00004127"/>
    </source>
</evidence>
<feature type="transmembrane region" description="Helical" evidence="3">
    <location>
        <begin position="215"/>
        <end position="235"/>
    </location>
</feature>
<feature type="transmembrane region" description="Helical" evidence="3">
    <location>
        <begin position="187"/>
        <end position="209"/>
    </location>
</feature>
<feature type="transmembrane region" description="Helical" evidence="3">
    <location>
        <begin position="7"/>
        <end position="27"/>
    </location>
</feature>
<sequence>MKNKIGVSAGLLSGMFWGLGLAISAYIFSLYNISPFAVAVVHDFISIFVLLAIILIKYKTINFKIFTNIKSVSVIVGALLAGPIGMQCNLYAVKYIGSGLTSSITAIYPAVSVILAVIFLKNKVSSKTILGIALIIVGIFIQSYKSEQVESFYLGFMFALICAVAWGSESVLSSYAMKNNLNELETLLIRQVTSFLAYLVIISFNGLGIETSLDVKFGGLIVFFVVSNMVSYILYYMAINRLEPAKATGLNVSYVVWTILFSMIFVALEVNLQLVITSIIIILGVYVIVREE</sequence>
<feature type="transmembrane region" description="Helical" evidence="3">
    <location>
        <begin position="247"/>
        <end position="266"/>
    </location>
</feature>
<evidence type="ECO:0000313" key="5">
    <source>
        <dbReference type="EMBL" id="KXB63484.1"/>
    </source>
</evidence>
<dbReference type="SUPFAM" id="SSF103481">
    <property type="entry name" value="Multidrug resistance efflux transporter EmrE"/>
    <property type="match status" value="2"/>
</dbReference>
<keyword evidence="3" id="KW-1133">Transmembrane helix</keyword>
<feature type="transmembrane region" description="Helical" evidence="3">
    <location>
        <begin position="99"/>
        <end position="120"/>
    </location>
</feature>
<dbReference type="PATRIC" id="fig|1379.3.peg.142"/>
<comment type="subcellular location">
    <subcellularLocation>
        <location evidence="1">Endomembrane system</location>
        <topology evidence="1">Multi-pass membrane protein</topology>
    </subcellularLocation>
</comment>
<feature type="transmembrane region" description="Helical" evidence="3">
    <location>
        <begin position="33"/>
        <end position="56"/>
    </location>
</feature>
<feature type="transmembrane region" description="Helical" evidence="3">
    <location>
        <begin position="272"/>
        <end position="289"/>
    </location>
</feature>
<dbReference type="STRING" id="1379.HMPREF3186_00145"/>
<dbReference type="Gene3D" id="1.10.3730.20">
    <property type="match status" value="1"/>
</dbReference>
<organism evidence="5 6">
    <name type="scientific">Gemella haemolysans</name>
    <dbReference type="NCBI Taxonomy" id="1379"/>
    <lineage>
        <taxon>Bacteria</taxon>
        <taxon>Bacillati</taxon>
        <taxon>Bacillota</taxon>
        <taxon>Bacilli</taxon>
        <taxon>Bacillales</taxon>
        <taxon>Gemellaceae</taxon>
        <taxon>Gemella</taxon>
    </lineage>
</organism>
<dbReference type="GO" id="GO:0016020">
    <property type="term" value="C:membrane"/>
    <property type="evidence" value="ECO:0007669"/>
    <property type="project" value="InterPro"/>
</dbReference>
<name>A0A134A6Z8_9BACL</name>
<feature type="domain" description="EamA" evidence="4">
    <location>
        <begin position="154"/>
        <end position="289"/>
    </location>
</feature>
<accession>A0A134A6Z8</accession>
<proteinExistence type="inferred from homology"/>
<protein>
    <submittedName>
        <fullName evidence="5">Putative membrane protein</fullName>
    </submittedName>
</protein>
<evidence type="ECO:0000256" key="3">
    <source>
        <dbReference type="SAM" id="Phobius"/>
    </source>
</evidence>